<protein>
    <submittedName>
        <fullName evidence="1">Uncharacterized protein</fullName>
    </submittedName>
</protein>
<sequence>MRNTEQTLGTAIAELHCLSTDRPAELAELTALSTAAECINQLLSSCVTELRTDPQITHSWPAIAYALGSPSVNATRQKYGTNIAGTGAEHPVHGNGNVRAFWNAFADRFTWNFLPVDFVHALYVHWMSTTFPEEVPLGRAAFTGRLKRPATAAASGGWSYTRLRPAALLGDAEPLVDLVPQWSITSLKKAQYGFRRNQPVSRPTRSSVIEHKELAR</sequence>
<keyword evidence="2" id="KW-1185">Reference proteome</keyword>
<evidence type="ECO:0000313" key="2">
    <source>
        <dbReference type="Proteomes" id="UP001165341"/>
    </source>
</evidence>
<comment type="caution">
    <text evidence="1">The sequence shown here is derived from an EMBL/GenBank/DDBJ whole genome shotgun (WGS) entry which is preliminary data.</text>
</comment>
<organism evidence="1 2">
    <name type="scientific">Cryobacterium zhongshanensis</name>
    <dbReference type="NCBI Taxonomy" id="2928153"/>
    <lineage>
        <taxon>Bacteria</taxon>
        <taxon>Bacillati</taxon>
        <taxon>Actinomycetota</taxon>
        <taxon>Actinomycetes</taxon>
        <taxon>Micrococcales</taxon>
        <taxon>Microbacteriaceae</taxon>
        <taxon>Cryobacterium</taxon>
    </lineage>
</organism>
<reference evidence="1" key="1">
    <citation type="submission" date="2022-03" db="EMBL/GenBank/DDBJ databases">
        <title>Cryobacterium sp. nov. strain ZS14-85, isolated from Antarctic soil.</title>
        <authorList>
            <person name="Li J."/>
            <person name="Niu G."/>
        </authorList>
    </citation>
    <scope>NUCLEOTIDE SEQUENCE</scope>
    <source>
        <strain evidence="1">ZS14-85</strain>
    </source>
</reference>
<dbReference type="AlphaFoldDB" id="A0AA41UIL9"/>
<proteinExistence type="predicted"/>
<dbReference type="EMBL" id="JALGAR010000006">
    <property type="protein sequence ID" value="MCI4659679.1"/>
    <property type="molecule type" value="Genomic_DNA"/>
</dbReference>
<accession>A0AA41UIL9</accession>
<dbReference type="RefSeq" id="WP_243013170.1">
    <property type="nucleotide sequence ID" value="NZ_JALGAR010000006.1"/>
</dbReference>
<dbReference type="Proteomes" id="UP001165341">
    <property type="component" value="Unassembled WGS sequence"/>
</dbReference>
<evidence type="ECO:0000313" key="1">
    <source>
        <dbReference type="EMBL" id="MCI4659679.1"/>
    </source>
</evidence>
<name>A0AA41UIL9_9MICO</name>
<gene>
    <name evidence="1" type="ORF">MQH31_17885</name>
</gene>